<comment type="caution">
    <text evidence="3">The sequence shown here is derived from an EMBL/GenBank/DDBJ whole genome shotgun (WGS) entry which is preliminary data.</text>
</comment>
<dbReference type="SUPFAM" id="SSF54106">
    <property type="entry name" value="LysM domain"/>
    <property type="match status" value="2"/>
</dbReference>
<dbReference type="OrthoDB" id="1193027at2759"/>
<dbReference type="Proteomes" id="UP000249056">
    <property type="component" value="Unassembled WGS sequence"/>
</dbReference>
<keyword evidence="1" id="KW-0732">Signal</keyword>
<dbReference type="Gene3D" id="3.10.350.10">
    <property type="entry name" value="LysM domain"/>
    <property type="match status" value="2"/>
</dbReference>
<dbReference type="AlphaFoldDB" id="A0A395IGD3"/>
<proteinExistence type="predicted"/>
<reference evidence="3 4" key="1">
    <citation type="submission" date="2018-06" db="EMBL/GenBank/DDBJ databases">
        <title>Genome Sequence of the Brown Rot Fungal Pathogen Monilinia fructigena.</title>
        <authorList>
            <person name="Landi L."/>
            <person name="De Miccolis Angelini R.M."/>
            <person name="Pollastro S."/>
            <person name="Abate D."/>
            <person name="Faretra F."/>
            <person name="Romanazzi G."/>
        </authorList>
    </citation>
    <scope>NUCLEOTIDE SEQUENCE [LARGE SCALE GENOMIC DNA]</scope>
    <source>
        <strain evidence="3 4">Mfrg269</strain>
    </source>
</reference>
<evidence type="ECO:0000259" key="2">
    <source>
        <dbReference type="PROSITE" id="PS51782"/>
    </source>
</evidence>
<evidence type="ECO:0000313" key="4">
    <source>
        <dbReference type="Proteomes" id="UP000249056"/>
    </source>
</evidence>
<feature type="domain" description="LysM" evidence="2">
    <location>
        <begin position="55"/>
        <end position="100"/>
    </location>
</feature>
<feature type="chain" id="PRO_5017216280" description="LysM domain-containing protein" evidence="1">
    <location>
        <begin position="21"/>
        <end position="773"/>
    </location>
</feature>
<dbReference type="Pfam" id="PF01476">
    <property type="entry name" value="LysM"/>
    <property type="match status" value="2"/>
</dbReference>
<dbReference type="SMART" id="SM00257">
    <property type="entry name" value="LysM"/>
    <property type="match status" value="2"/>
</dbReference>
<accession>A0A395IGD3</accession>
<dbReference type="CDD" id="cd00118">
    <property type="entry name" value="LysM"/>
    <property type="match status" value="2"/>
</dbReference>
<protein>
    <recommendedName>
        <fullName evidence="2">LysM domain-containing protein</fullName>
    </recommendedName>
</protein>
<organism evidence="3 4">
    <name type="scientific">Monilinia fructigena</name>
    <dbReference type="NCBI Taxonomy" id="38457"/>
    <lineage>
        <taxon>Eukaryota</taxon>
        <taxon>Fungi</taxon>
        <taxon>Dikarya</taxon>
        <taxon>Ascomycota</taxon>
        <taxon>Pezizomycotina</taxon>
        <taxon>Leotiomycetes</taxon>
        <taxon>Helotiales</taxon>
        <taxon>Sclerotiniaceae</taxon>
        <taxon>Monilinia</taxon>
    </lineage>
</organism>
<dbReference type="PANTHER" id="PTHR33734:SF22">
    <property type="entry name" value="MEMBRANE-BOUND LYTIC MUREIN TRANSGLYCOSYLASE D"/>
    <property type="match status" value="1"/>
</dbReference>
<sequence length="773" mass="80280">MKLPYFFISFGLMILHVGSSQVFGEFQGKSTQNSLDYGFNVLKLSQVISLAAGIEEYEVREGDTLYEIASNAGISLVCLEANNLQIQDPNLIFPGEIINIPSGNPDVQYTVLPEDSLYTIASRFGVTLEDVENDNPQIEDPNVIFPGQIVNIPNLCAHSSISSGLFQCGDAYYTLDQSQTLIIGPSGILVGGSDAVPLPTGTSPIAVTTDGITLTFEPQPISSSHSPTPQPTPSLSETIIIGGSTLVPGNWSQTLTMNSETVSVGHSSIIIGSDTFAIPTQETTLTTDGVTLTFEPPSKPSSSLASSEITNTSITNIDVGGSGTETIVVGPNTVIIEPSGSGIVIDSDTITLPTLTHGTTLTTDGVTLTISPVSGPLSASSTLPASSLTDVEVGGSTFEVGNETETIIVGSQTVIIESSDIVIGSDTIKIPVLTSGINLTTNGITLTLHPEPGSTIVSQQPTSTFTGVSTITTDGHTITVTGFPSASGPSISLGDQSSTQTGKYVTSTLSIDLSTYSQATTTEDGHTTILPIWPCLFPPIPFCAIILIPPLGLLIGGLIPPPPCQPAIAFGPNGLPTPKLAGGGLCVPTFTATQTTKLSSIGGGLSLIQEEVDVGYTEITYSTTTSLISFSRTLSSRTFILIITTSHPSPTSTETPPTTIKNAPITTIIPSATAVCQQIGLRNVNAQGIITIPPGDTGITISLPEADVISGQWTATIGRGFIIDPKTLITFWQVDNGPEKVPLSNGNGGSSIDIKWSNPTGADKLSVDAQAQY</sequence>
<feature type="signal peptide" evidence="1">
    <location>
        <begin position="1"/>
        <end position="20"/>
    </location>
</feature>
<name>A0A395IGD3_9HELO</name>
<gene>
    <name evidence="3" type="ORF">DID88_009013</name>
</gene>
<dbReference type="InterPro" id="IPR036779">
    <property type="entry name" value="LysM_dom_sf"/>
</dbReference>
<keyword evidence="4" id="KW-1185">Reference proteome</keyword>
<evidence type="ECO:0000256" key="1">
    <source>
        <dbReference type="SAM" id="SignalP"/>
    </source>
</evidence>
<dbReference type="PANTHER" id="PTHR33734">
    <property type="entry name" value="LYSM DOMAIN-CONTAINING GPI-ANCHORED PROTEIN 2"/>
    <property type="match status" value="1"/>
</dbReference>
<dbReference type="EMBL" id="QKRW01000062">
    <property type="protein sequence ID" value="RAL58984.1"/>
    <property type="molecule type" value="Genomic_DNA"/>
</dbReference>
<dbReference type="InterPro" id="IPR018392">
    <property type="entry name" value="LysM"/>
</dbReference>
<dbReference type="PROSITE" id="PS51782">
    <property type="entry name" value="LYSM"/>
    <property type="match status" value="2"/>
</dbReference>
<feature type="domain" description="LysM" evidence="2">
    <location>
        <begin position="107"/>
        <end position="152"/>
    </location>
</feature>
<evidence type="ECO:0000313" key="3">
    <source>
        <dbReference type="EMBL" id="RAL58984.1"/>
    </source>
</evidence>